<evidence type="ECO:0000256" key="5">
    <source>
        <dbReference type="SAM" id="Phobius"/>
    </source>
</evidence>
<sequence length="1350" mass="147440">MIKRALWIIAITLLLVLPAGLYWLLMTKSGFETALNFTQKTIPELTINEARGRLYDGIFLKGIAYEPEDGDAIYVDTIDARWQLWSLLSSRFIINQVHLNKLQIKQAETVIEVDDEDSFSLPEIRIPLAIHVRSLRVTRAELIDNQGVATSLFDRFDTSLRLNYDRLIVSSLRLNRDVFAFTLVGNVQLNEPYTTNLNYGARLNDPEWGLISATGTITGDLQQMTLRQQLGAPFASEQTIMVRNLLGDLDWRLSIESEELPLGKILKTDLGNITAIDLDAKGTLNSAKLELDFQLDEFEEIHPPLSASVSLSSNDLSNWRVDLMAAISQNSFAELHGDIQVTEDPLESGFSIEASWSKLKWPWQPDTELLVGDASGQLSLDGNLQDYRLVLSSSLSALEQNWTINTNLSGDLQHATINSLEIQSALAELAVSGDVGWDPELRYQLEGGWKNLQLPASLSGVTVESYSGLFNLKGEKELFDLKLDSDFIIDDIPLIVNLLASSPEAGITEIRADTKIADGGAGFSGKVNWKENLLVDGKLTLRQLDPAAFDTEWPGRISGQAQLQFQDKGEGNFQASVQQLHLNGMLRERNFSLDSNLQAINTDVNIEDLLLKLGDSQLSLKGKVEKQLDLSWQLASPNLQDFHPDLSGSLNGQGQLFGELARLKLNAKLDGSAIHWADELTIGSFNANAQIDLTDNQQSKLNVKSTQIVIAQQTIDSVDLSLSGKRDQHQLGLQIQSDIVTLSSLLQGSLNAENQWTGRLQSMDIDNDMAGSWQLREAGDIQLSADKQIMTQHCWQSAQQAELCLQGENAVQGAQAQVDINQLSMELFRPWIEEYAKLSGFINGKLQLAMAAEGDITGTGNLSLDEAVLKLESEGLRQQEPIEFESVELLYQLTAEDSMLAITIAPDVAGMQPIEARLQSAAIKTVMEAPKDTPLTLQLQTSVEDLAALNLETLAFDELAGKLELHVDMQGTVNQPELSTAISLRDGQIFLVDMGITLSAINGDIKGDPLSGVKMLLQAQSAEGQLEIAGDFSMTDADWLLNATIKGDQLEVMNLPEAYVIASPDLKLMVSPQTAKVSGTVKIPTAELAPMDFNTTVSASQDVVIVGQEMDDEKMRLATDVDVTVQLGDNVMIRALGFRGRLGGNLRIYGDAGELLLGNGQITVNDGSYAAYGRELTVNNGRVLFSGAAIDNPDLDIKAIRKGTNYQAGIHITGPANNPQATLFSVPSMSQEDILSYIVLGRPLGQASAADAAMLASAATNLGISNGNAISEQIANTFGLDSVEFTGESPETAAVQIGKYLSPKLYLGYGIGIFEPVSTVQLRYTLSKIWTLQAESGTHSGVDLLYIYER</sequence>
<dbReference type="EMBL" id="MCRI01000013">
    <property type="protein sequence ID" value="ODN66782.1"/>
    <property type="molecule type" value="Genomic_DNA"/>
</dbReference>
<evidence type="ECO:0000256" key="1">
    <source>
        <dbReference type="ARBA" id="ARBA00004167"/>
    </source>
</evidence>
<keyword evidence="2 5" id="KW-0812">Transmembrane</keyword>
<dbReference type="PANTHER" id="PTHR36985:SF1">
    <property type="entry name" value="TRANSLOCATION AND ASSEMBLY MODULE SUBUNIT TAMB"/>
    <property type="match status" value="1"/>
</dbReference>
<dbReference type="PANTHER" id="PTHR36985">
    <property type="entry name" value="TRANSLOCATION AND ASSEMBLY MODULE SUBUNIT TAMB"/>
    <property type="match status" value="1"/>
</dbReference>
<comment type="subcellular location">
    <subcellularLocation>
        <location evidence="1">Membrane</location>
        <topology evidence="1">Single-pass membrane protein</topology>
    </subcellularLocation>
</comment>
<feature type="transmembrane region" description="Helical" evidence="5">
    <location>
        <begin position="5"/>
        <end position="25"/>
    </location>
</feature>
<name>A0A1E3GRV4_9GAMM</name>
<evidence type="ECO:0000256" key="3">
    <source>
        <dbReference type="ARBA" id="ARBA00022989"/>
    </source>
</evidence>
<evidence type="ECO:0000313" key="8">
    <source>
        <dbReference type="Proteomes" id="UP000094379"/>
    </source>
</evidence>
<comment type="caution">
    <text evidence="7">The sequence shown here is derived from an EMBL/GenBank/DDBJ whole genome shotgun (WGS) entry which is preliminary data.</text>
</comment>
<dbReference type="InterPro" id="IPR007452">
    <property type="entry name" value="TamB_C"/>
</dbReference>
<dbReference type="GO" id="GO:0009306">
    <property type="term" value="P:protein secretion"/>
    <property type="evidence" value="ECO:0007669"/>
    <property type="project" value="InterPro"/>
</dbReference>
<evidence type="ECO:0000256" key="2">
    <source>
        <dbReference type="ARBA" id="ARBA00022692"/>
    </source>
</evidence>
<dbReference type="RefSeq" id="WP_069295948.1">
    <property type="nucleotide sequence ID" value="NZ_MCRI01000013.1"/>
</dbReference>
<evidence type="ECO:0000259" key="6">
    <source>
        <dbReference type="Pfam" id="PF04357"/>
    </source>
</evidence>
<evidence type="ECO:0000313" key="7">
    <source>
        <dbReference type="EMBL" id="ODN66782.1"/>
    </source>
</evidence>
<accession>A0A1E3GRV4</accession>
<keyword evidence="4 5" id="KW-0472">Membrane</keyword>
<organism evidence="7 8">
    <name type="scientific">Methylophaga muralis</name>
    <dbReference type="NCBI Taxonomy" id="291169"/>
    <lineage>
        <taxon>Bacteria</taxon>
        <taxon>Pseudomonadati</taxon>
        <taxon>Pseudomonadota</taxon>
        <taxon>Gammaproteobacteria</taxon>
        <taxon>Thiotrichales</taxon>
        <taxon>Piscirickettsiaceae</taxon>
        <taxon>Methylophaga</taxon>
    </lineage>
</organism>
<reference evidence="7 8" key="1">
    <citation type="submission" date="2016-07" db="EMBL/GenBank/DDBJ databases">
        <title>Draft Genome Sequence of Methylophaga muralis Bur 1.</title>
        <authorList>
            <person name="Vasilenko O.V."/>
            <person name="Doronina N.V."/>
            <person name="Shmareva M.N."/>
            <person name="Tarlachkov S.V."/>
            <person name="Mustakhimov I."/>
            <person name="Trotsenko Y.A."/>
        </authorList>
    </citation>
    <scope>NUCLEOTIDE SEQUENCE [LARGE SCALE GENOMIC DNA]</scope>
    <source>
        <strain evidence="7 8">Bur 1</strain>
    </source>
</reference>
<protein>
    <submittedName>
        <fullName evidence="7">Translocation and assembly module TamB</fullName>
    </submittedName>
</protein>
<dbReference type="Pfam" id="PF04357">
    <property type="entry name" value="TamB"/>
    <property type="match status" value="1"/>
</dbReference>
<dbReference type="PATRIC" id="fig|291169.3.peg.1483"/>
<keyword evidence="8" id="KW-1185">Reference proteome</keyword>
<evidence type="ECO:0000256" key="4">
    <source>
        <dbReference type="ARBA" id="ARBA00023136"/>
    </source>
</evidence>
<proteinExistence type="predicted"/>
<gene>
    <name evidence="7" type="primary">tamB</name>
    <name evidence="7" type="ORF">A9E74_01479</name>
</gene>
<dbReference type="STRING" id="291169.A9E74_01479"/>
<dbReference type="GO" id="GO:0005886">
    <property type="term" value="C:plasma membrane"/>
    <property type="evidence" value="ECO:0007669"/>
    <property type="project" value="InterPro"/>
</dbReference>
<feature type="domain" description="Translocation and assembly module TamB C-terminal" evidence="6">
    <location>
        <begin position="1018"/>
        <end position="1349"/>
    </location>
</feature>
<dbReference type="Proteomes" id="UP000094379">
    <property type="component" value="Unassembled WGS sequence"/>
</dbReference>
<keyword evidence="3 5" id="KW-1133">Transmembrane helix</keyword>